<keyword evidence="2" id="KW-1185">Reference proteome</keyword>
<evidence type="ECO:0000313" key="1">
    <source>
        <dbReference type="EMBL" id="MBA0870872.1"/>
    </source>
</evidence>
<protein>
    <submittedName>
        <fullName evidence="1">Uncharacterized protein</fullName>
    </submittedName>
</protein>
<proteinExistence type="predicted"/>
<name>A0A7J9MIG4_GOSSC</name>
<gene>
    <name evidence="1" type="ORF">Goshw_018169</name>
</gene>
<feature type="non-terminal residue" evidence="1">
    <location>
        <position position="76"/>
    </location>
</feature>
<dbReference type="Proteomes" id="UP000593576">
    <property type="component" value="Unassembled WGS sequence"/>
</dbReference>
<comment type="caution">
    <text evidence="1">The sequence shown here is derived from an EMBL/GenBank/DDBJ whole genome shotgun (WGS) entry which is preliminary data.</text>
</comment>
<reference evidence="1 2" key="1">
    <citation type="journal article" date="2019" name="Genome Biol. Evol.">
        <title>Insights into the evolution of the New World diploid cottons (Gossypium, subgenus Houzingenia) based on genome sequencing.</title>
        <authorList>
            <person name="Grover C.E."/>
            <person name="Arick M.A. 2nd"/>
            <person name="Thrash A."/>
            <person name="Conover J.L."/>
            <person name="Sanders W.S."/>
            <person name="Peterson D.G."/>
            <person name="Frelichowski J.E."/>
            <person name="Scheffler J.A."/>
            <person name="Scheffler B.E."/>
            <person name="Wendel J.F."/>
        </authorList>
    </citation>
    <scope>NUCLEOTIDE SEQUENCE [LARGE SCALE GENOMIC DNA]</scope>
    <source>
        <strain evidence="1">1</strain>
        <tissue evidence="1">Leaf</tissue>
    </source>
</reference>
<evidence type="ECO:0000313" key="2">
    <source>
        <dbReference type="Proteomes" id="UP000593576"/>
    </source>
</evidence>
<dbReference type="AlphaFoldDB" id="A0A7J9MIG4"/>
<dbReference type="EMBL" id="JABFAF010000011">
    <property type="protein sequence ID" value="MBA0870872.1"/>
    <property type="molecule type" value="Genomic_DNA"/>
</dbReference>
<sequence>MVYQSTKRVIRYLWCGSKPTFLLVNSRCPSPCPSTSYFLGYNCYLIRFRRYRSLESTNHSNRRSKFLRICSLIHSR</sequence>
<accession>A0A7J9MIG4</accession>
<organism evidence="1 2">
    <name type="scientific">Gossypium schwendimanii</name>
    <name type="common">Cotton</name>
    <dbReference type="NCBI Taxonomy" id="34291"/>
    <lineage>
        <taxon>Eukaryota</taxon>
        <taxon>Viridiplantae</taxon>
        <taxon>Streptophyta</taxon>
        <taxon>Embryophyta</taxon>
        <taxon>Tracheophyta</taxon>
        <taxon>Spermatophyta</taxon>
        <taxon>Magnoliopsida</taxon>
        <taxon>eudicotyledons</taxon>
        <taxon>Gunneridae</taxon>
        <taxon>Pentapetalae</taxon>
        <taxon>rosids</taxon>
        <taxon>malvids</taxon>
        <taxon>Malvales</taxon>
        <taxon>Malvaceae</taxon>
        <taxon>Malvoideae</taxon>
        <taxon>Gossypium</taxon>
    </lineage>
</organism>
<dbReference type="OrthoDB" id="2303at2759"/>